<reference evidence="2" key="1">
    <citation type="submission" date="2021-02" db="EMBL/GenBank/DDBJ databases">
        <authorList>
            <person name="Dougan E. K."/>
            <person name="Rhodes N."/>
            <person name="Thang M."/>
            <person name="Chan C."/>
        </authorList>
    </citation>
    <scope>NUCLEOTIDE SEQUENCE</scope>
</reference>
<evidence type="ECO:0000313" key="3">
    <source>
        <dbReference type="Proteomes" id="UP000604046"/>
    </source>
</evidence>
<dbReference type="EMBL" id="CAJNDS010002723">
    <property type="protein sequence ID" value="CAE7573887.1"/>
    <property type="molecule type" value="Genomic_DNA"/>
</dbReference>
<organism evidence="2 3">
    <name type="scientific">Symbiodinium natans</name>
    <dbReference type="NCBI Taxonomy" id="878477"/>
    <lineage>
        <taxon>Eukaryota</taxon>
        <taxon>Sar</taxon>
        <taxon>Alveolata</taxon>
        <taxon>Dinophyceae</taxon>
        <taxon>Suessiales</taxon>
        <taxon>Symbiodiniaceae</taxon>
        <taxon>Symbiodinium</taxon>
    </lineage>
</organism>
<protein>
    <submittedName>
        <fullName evidence="2">Uncharacterized protein</fullName>
    </submittedName>
</protein>
<name>A0A812UJX3_9DINO</name>
<proteinExistence type="predicted"/>
<feature type="region of interest" description="Disordered" evidence="1">
    <location>
        <begin position="495"/>
        <end position="573"/>
    </location>
</feature>
<dbReference type="InterPro" id="IPR043502">
    <property type="entry name" value="DNA/RNA_pol_sf"/>
</dbReference>
<feature type="region of interest" description="Disordered" evidence="1">
    <location>
        <begin position="1353"/>
        <end position="1375"/>
    </location>
</feature>
<evidence type="ECO:0000313" key="2">
    <source>
        <dbReference type="EMBL" id="CAE7573887.1"/>
    </source>
</evidence>
<accession>A0A812UJX3</accession>
<dbReference type="Proteomes" id="UP000604046">
    <property type="component" value="Unassembled WGS sequence"/>
</dbReference>
<dbReference type="InterPro" id="IPR044730">
    <property type="entry name" value="RNase_H-like_dom_plant"/>
</dbReference>
<gene>
    <name evidence="2" type="ORF">SNAT2548_LOCUS32734</name>
</gene>
<keyword evidence="3" id="KW-1185">Reference proteome</keyword>
<evidence type="ECO:0000256" key="1">
    <source>
        <dbReference type="SAM" id="MobiDB-lite"/>
    </source>
</evidence>
<feature type="compositionally biased region" description="Low complexity" evidence="1">
    <location>
        <begin position="1358"/>
        <end position="1374"/>
    </location>
</feature>
<feature type="compositionally biased region" description="Low complexity" evidence="1">
    <location>
        <begin position="552"/>
        <end position="568"/>
    </location>
</feature>
<dbReference type="PANTHER" id="PTHR33050:SF7">
    <property type="entry name" value="RIBONUCLEASE H"/>
    <property type="match status" value="1"/>
</dbReference>
<comment type="caution">
    <text evidence="2">The sequence shown here is derived from an EMBL/GenBank/DDBJ whole genome shotgun (WGS) entry which is preliminary data.</text>
</comment>
<sequence>MDPADRVLQELQREVAQVEPLRHQAHVRASARLQPRLVRPAPAIESLTERVLHNQSCFQFLVVALQRTFPHVQWQSLHEVLRKARLEPGVKQSLDREAVVRRWLCVLLHDTSASSMGQMLAGSACDGAELVSETFEGKATSTLLKRVRCIGKYVHWASDNGCDAFPFSIEKIRSYLKDAISGNKKSAIRDFASSLNFCRFVLGFQVSDDVTSHPWFKGTMRFANIRLRDAHRSRTLTVKEVKHLEEALIGGRLDRFDRYALGVMLFQLYARARVSDLRNLFKVYLDITGAEGYIEAHTYEHKSRRITSGPSAVLILVAPIQGLASQPWGLAFVQAAKDVGFDFEKGFRGPMLPRFASDYTWSGDAVDAAETTRWLNGILKALMGEVLDGLTSHGLKATTLSWVTKANYGDRTILVLGHHSLGARGKTSEAYGRDVQAGPLRDLCACLKSIRVGVFLPDLTRSGMIREHAESPDEFPSGFASRPSFQPAFAPSFSVAGHANDTAPDEAAPSEGGASALSLDRAPGFQEGETEVAREAEEDAVFGGVSPDRVCESGSLESSSDSESSGSSNEPVDYDGFLRGFEVQAPRATIGVDLDLFQNPKTKSIHARARGATPDSKMLCGRPAKGFVPFSGRVHSKHWKCKQCTMAKPIRDTGSLLHHLDRRLERIVARGSITAAEFVVGLPDDALQRLLDQGVDTLAKLAFAPGHPGESPSDEKLKALVAPVAAPGGAGGAEPSLGTVAAVRRLVFEAQTLVVNETKCLVENKEEQPKELPPAERRDRLQKQAARLAGVDLSGVNECSHASYDLCLKLISDNCVSYLQPSKFTCRQAELRMDKPRKELDVAAPGSSSSVLLIKDRAAEQHCDVTHALDLFQALHRRALAMDLVGLSTYARVQGWNSFLMNHLQQPVLAGYRSPTVQQLLHADRAAWVRLSELTPAGVRRKATGELPLDSLWADLQKDPRVVFHLLPLPDSSGKHPAPAPPGVPAAVPAGLLPVEVLPARPDVPLSESAAHPGGSKQLTVFHALEVFAGSARLTVALRAVGLQDSCGVDHRIPRHCPCPMVKLDLTRDFDVQLLHDMIDNPFCLYVHFAPPCGTSSRARLIQETDHDPEPCRDDTFPDGLPGLPDRLAQRVAAANRLYGVTAAALKRAVLAGKLVSCENPLNSFMWQTTAWRQGTSGLSLRETVFDHCCYGGSRPKHTLWVHNVPAFDQLSLTCPGESASHKHLPWGRVSKFRYATSEETAYPLGLCKAVAALLLEELCQRGFQLPARSLSDEVRQQHRAAQVSLGSQPRGKKVAPMVAEFRDVVVVTSDHDFLPASAKLPVAVPVPPSASCDPPLPELPMGSRILRRVALGGGETPRSGPSSQPSSRNQGNPNCPVEQFASVCLQQKTILADDVTQLFQLLKSDRLARGAGLDDEFSWSTGAYAQDPNVPDLMGCELKFESNRTPSLLTGRARGVPPELQQTIDFLASEGMHTVGDDVVDAETYRVTLDEVERGWLDGPLKESDLGASSLLTRRFGVVQNNKTRPIDNYLESGLNATSSSYDTITVHTADCIASGLARRLRADAKCRLHQLLLKSWDLHKAYKNLPLSLEALEDSFLCVYDPKGKCPRIFRQKVLPFGSRHSVHAFCRVSLGIWKVLVVLFSCHINVYFDDFVGVELAPLARLFDIGVCLVFRLLGWDVAEDKESVFDSCAKVLGLKFDLSESRLGRITLCNTESRRDEIFEALSDILSSGYLTQKDGERIRGRLQFAENQIAGKVAGTAYKQLSRFVQRGGGYLDECTRVALLRLRDRVNFSPPRVICANILTTMHLYVDASCEGDNVGLGGVLVNEVGSKMGFFSDRASEHVRRRMNPESGNPIFEYECLAILVGLRLWAPLIRSTNLVVFTDNEGALACMVAGISSNKYGEAIAQHVHVLCDELGLNIWFERVNTCSNVADAPSRGSKDPELGKEFTIDLDTLVDHAFESWGL</sequence>
<dbReference type="PANTHER" id="PTHR33050">
    <property type="entry name" value="REVERSE TRANSCRIPTASE DOMAIN-CONTAINING PROTEIN"/>
    <property type="match status" value="1"/>
</dbReference>
<dbReference type="OrthoDB" id="425815at2759"/>
<dbReference type="CDD" id="cd06222">
    <property type="entry name" value="RNase_H_like"/>
    <property type="match status" value="1"/>
</dbReference>
<dbReference type="InterPro" id="IPR052055">
    <property type="entry name" value="Hepadnavirus_pol/RT"/>
</dbReference>
<dbReference type="SUPFAM" id="SSF56672">
    <property type="entry name" value="DNA/RNA polymerases"/>
    <property type="match status" value="1"/>
</dbReference>